<dbReference type="InterPro" id="IPR036680">
    <property type="entry name" value="SPOR-like_sf"/>
</dbReference>
<comment type="caution">
    <text evidence="6">The sequence shown here is derived from an EMBL/GenBank/DDBJ whole genome shotgun (WGS) entry which is preliminary data.</text>
</comment>
<reference evidence="6 7" key="1">
    <citation type="submission" date="2018-09" db="EMBL/GenBank/DDBJ databases">
        <title>Genome sequence and characterization of the bcs clusters for the production of nanocellulose from the low pH resistant strain Komagataeibacter medellinensis ID13488.</title>
        <authorList>
            <person name="Hernandez-Arriaga A.M."/>
            <person name="Del Cerro C."/>
            <person name="Urbina L."/>
            <person name="Eceiza A."/>
            <person name="Retegi A."/>
            <person name="Prieto M.A."/>
        </authorList>
    </citation>
    <scope>NUCLEOTIDE SEQUENCE [LARGE SCALE GENOMIC DNA]</scope>
    <source>
        <strain evidence="6 7">ID13488</strain>
    </source>
</reference>
<dbReference type="Gene3D" id="3.30.70.1070">
    <property type="entry name" value="Sporulation related repeat"/>
    <property type="match status" value="1"/>
</dbReference>
<dbReference type="InterPro" id="IPR007730">
    <property type="entry name" value="SPOR-like_dom"/>
</dbReference>
<proteinExistence type="inferred from homology"/>
<gene>
    <name evidence="6" type="ORF">D3W54_12400</name>
</gene>
<dbReference type="RefSeq" id="WP_153471127.1">
    <property type="nucleotide sequence ID" value="NZ_QYAZ01000001.1"/>
</dbReference>
<evidence type="ECO:0000259" key="5">
    <source>
        <dbReference type="Pfam" id="PF05036"/>
    </source>
</evidence>
<dbReference type="Proteomes" id="UP000427842">
    <property type="component" value="Unassembled WGS sequence"/>
</dbReference>
<dbReference type="InterPro" id="IPR023346">
    <property type="entry name" value="Lysozyme-like_dom_sf"/>
</dbReference>
<evidence type="ECO:0000256" key="1">
    <source>
        <dbReference type="ARBA" id="ARBA00007734"/>
    </source>
</evidence>
<dbReference type="InterPro" id="IPR008258">
    <property type="entry name" value="Transglycosylase_SLT_dom_1"/>
</dbReference>
<feature type="chain" id="PRO_5047322616" evidence="3">
    <location>
        <begin position="23"/>
        <end position="384"/>
    </location>
</feature>
<dbReference type="EMBL" id="QYAZ01000001">
    <property type="protein sequence ID" value="KAB8124859.1"/>
    <property type="molecule type" value="Genomic_DNA"/>
</dbReference>
<evidence type="ECO:0000259" key="4">
    <source>
        <dbReference type="Pfam" id="PF01464"/>
    </source>
</evidence>
<organism evidence="6 7">
    <name type="scientific">Komagataeibacter medellinensis</name>
    <dbReference type="NCBI Taxonomy" id="1177712"/>
    <lineage>
        <taxon>Bacteria</taxon>
        <taxon>Pseudomonadati</taxon>
        <taxon>Pseudomonadota</taxon>
        <taxon>Alphaproteobacteria</taxon>
        <taxon>Acetobacterales</taxon>
        <taxon>Acetobacteraceae</taxon>
        <taxon>Komagataeibacter</taxon>
    </lineage>
</organism>
<evidence type="ECO:0000313" key="7">
    <source>
        <dbReference type="Proteomes" id="UP000427842"/>
    </source>
</evidence>
<feature type="domain" description="Transglycosylase SLT" evidence="4">
    <location>
        <begin position="55"/>
        <end position="162"/>
    </location>
</feature>
<name>A0ABQ6VXF1_9PROT</name>
<dbReference type="PANTHER" id="PTHR37423:SF2">
    <property type="entry name" value="MEMBRANE-BOUND LYTIC MUREIN TRANSGLYCOSYLASE C"/>
    <property type="match status" value="1"/>
</dbReference>
<evidence type="ECO:0000256" key="2">
    <source>
        <dbReference type="ARBA" id="ARBA00009387"/>
    </source>
</evidence>
<accession>A0ABQ6VXF1</accession>
<dbReference type="CDD" id="cd00254">
    <property type="entry name" value="LT-like"/>
    <property type="match status" value="1"/>
</dbReference>
<keyword evidence="7" id="KW-1185">Reference proteome</keyword>
<dbReference type="Pfam" id="PF05036">
    <property type="entry name" value="SPOR"/>
    <property type="match status" value="1"/>
</dbReference>
<feature type="domain" description="SPOR" evidence="5">
    <location>
        <begin position="302"/>
        <end position="380"/>
    </location>
</feature>
<dbReference type="Gene3D" id="1.10.530.10">
    <property type="match status" value="1"/>
</dbReference>
<evidence type="ECO:0000256" key="3">
    <source>
        <dbReference type="SAM" id="SignalP"/>
    </source>
</evidence>
<dbReference type="PROSITE" id="PS51257">
    <property type="entry name" value="PROKAR_LIPOPROTEIN"/>
    <property type="match status" value="1"/>
</dbReference>
<feature type="signal peptide" evidence="3">
    <location>
        <begin position="1"/>
        <end position="22"/>
    </location>
</feature>
<sequence>MRQLDYRPGLAALTLLALVGCAATPSTTVIRGPTVTGAQRIYAAPGTASDPWGPYIQEAATRFSVPAAWIRAVMHQESGGQQYLDGQLTTSGAGAMGLMQLMPETYADMQARYGLGGDPYDPHDNIMAGTAYIRLMYERFGTPDFLAAYNAGPERVQEWHQNGNPLPAETIQYVAAISPGLGPDLPPGLSGGTGATMLAQADGVSMNAAYVPPVVTPTLSRTADGCLRNADAAYDPGAPCLMDRDTPHEGTGDGMPQAPPANADGAMALDTVLPDRAVPPPLPDTAAHAAVIQTVGYSPRVSGAWGVQVGAFSTNAEARQALDMTRTLIGARQAPLAAVVMPVPSGTGVLYRARLIGFGASDASDTCQTLHAHAMACFTVPAHT</sequence>
<protein>
    <submittedName>
        <fullName evidence="6">Murein transglycosylase</fullName>
    </submittedName>
</protein>
<evidence type="ECO:0000313" key="6">
    <source>
        <dbReference type="EMBL" id="KAB8124859.1"/>
    </source>
</evidence>
<keyword evidence="3" id="KW-0732">Signal</keyword>
<comment type="similarity">
    <text evidence="1">Belongs to the transglycosylase Slt family.</text>
</comment>
<dbReference type="Pfam" id="PF01464">
    <property type="entry name" value="SLT"/>
    <property type="match status" value="1"/>
</dbReference>
<dbReference type="SUPFAM" id="SSF53955">
    <property type="entry name" value="Lysozyme-like"/>
    <property type="match status" value="1"/>
</dbReference>
<dbReference type="PANTHER" id="PTHR37423">
    <property type="entry name" value="SOLUBLE LYTIC MUREIN TRANSGLYCOSYLASE-RELATED"/>
    <property type="match status" value="1"/>
</dbReference>
<comment type="similarity">
    <text evidence="2">Belongs to the virb1 family.</text>
</comment>